<evidence type="ECO:0000313" key="1">
    <source>
        <dbReference type="EMBL" id="MBC5622506.1"/>
    </source>
</evidence>
<organism evidence="1 2">
    <name type="scientific">Butyricimonas hominis</name>
    <dbReference type="NCBI Taxonomy" id="2763032"/>
    <lineage>
        <taxon>Bacteria</taxon>
        <taxon>Pseudomonadati</taxon>
        <taxon>Bacteroidota</taxon>
        <taxon>Bacteroidia</taxon>
        <taxon>Bacteroidales</taxon>
        <taxon>Odoribacteraceae</taxon>
        <taxon>Butyricimonas</taxon>
    </lineage>
</organism>
<protein>
    <submittedName>
        <fullName evidence="1">Uncharacterized protein</fullName>
    </submittedName>
</protein>
<accession>A0ABR7D3H2</accession>
<comment type="caution">
    <text evidence="1">The sequence shown here is derived from an EMBL/GenBank/DDBJ whole genome shotgun (WGS) entry which is preliminary data.</text>
</comment>
<dbReference type="Proteomes" id="UP000646484">
    <property type="component" value="Unassembled WGS sequence"/>
</dbReference>
<proteinExistence type="predicted"/>
<sequence length="501" mass="57938">MMNGNLKCCRVLLFMIGLLLCAGGKVGGTEYVVLVGKNVQADREWKKVVDKLVEIHQAQVVEYGEFTSEALSRLKELAPRYVAIVEKPERINRQFVIDLNQMSRKVDDDIYTDFLWGIITGYDADAALALVERARTPKEVRSAWCLRNDDFRDGKYFEKMGLCDQGGVWYEKNGEGDTVSRHVFEEQAGMSERMVRWVETAQPDLIVYQVEELGNRMPLLQGTENEGEIVVPREGKLWLGDRRLKPGGQSRVYFAQMSGGRTHATRESIPVAWMNDGSVTAFVGSTTFSFHGRGTWGTLKYWLTDAGRFTLAEAYFLNQQDVLWHLNEWEPELLYKPCQYSDDRIKMVRLCYGAYSELQEKEPNNPALIDKFGYWYERDIWVYYGDPLWDVRVKDLSHDRPYTITSRTRGKKCVVTIKVSADYTWDRLCGELFSTYGMGDLHCAVGNLPICYFFPERLRNPRVAILREMNWEISVNKDFLFIRDAFLEPGKTYRIELDVDK</sequence>
<dbReference type="RefSeq" id="WP_186977257.1">
    <property type="nucleotide sequence ID" value="NZ_JACOOH010000007.1"/>
</dbReference>
<evidence type="ECO:0000313" key="2">
    <source>
        <dbReference type="Proteomes" id="UP000646484"/>
    </source>
</evidence>
<gene>
    <name evidence="1" type="ORF">H8S64_15520</name>
</gene>
<keyword evidence="2" id="KW-1185">Reference proteome</keyword>
<name>A0ABR7D3H2_9BACT</name>
<reference evidence="1 2" key="1">
    <citation type="submission" date="2020-08" db="EMBL/GenBank/DDBJ databases">
        <title>Genome public.</title>
        <authorList>
            <person name="Liu C."/>
            <person name="Sun Q."/>
        </authorList>
    </citation>
    <scope>NUCLEOTIDE SEQUENCE [LARGE SCALE GENOMIC DNA]</scope>
    <source>
        <strain evidence="1 2">NSJ-56</strain>
    </source>
</reference>
<dbReference type="EMBL" id="JACOOH010000007">
    <property type="protein sequence ID" value="MBC5622506.1"/>
    <property type="molecule type" value="Genomic_DNA"/>
</dbReference>